<dbReference type="InterPro" id="IPR020616">
    <property type="entry name" value="Thiolase_N"/>
</dbReference>
<dbReference type="AlphaFoldDB" id="A0A931ASK6"/>
<dbReference type="Proteomes" id="UP000621436">
    <property type="component" value="Unassembled WGS sequence"/>
</dbReference>
<dbReference type="InterPro" id="IPR016039">
    <property type="entry name" value="Thiolase-like"/>
</dbReference>
<dbReference type="InterPro" id="IPR002155">
    <property type="entry name" value="Thiolase"/>
</dbReference>
<comment type="caution">
    <text evidence="3">The sequence shown here is derived from an EMBL/GenBank/DDBJ whole genome shotgun (WGS) entry which is preliminary data.</text>
</comment>
<dbReference type="PANTHER" id="PTHR42870">
    <property type="entry name" value="ACETYL-COA C-ACETYLTRANSFERASE"/>
    <property type="match status" value="1"/>
</dbReference>
<dbReference type="RefSeq" id="WP_270454068.1">
    <property type="nucleotide sequence ID" value="NZ_JADPIE010000004.1"/>
</dbReference>
<dbReference type="CDD" id="cd00829">
    <property type="entry name" value="SCP-x_thiolase"/>
    <property type="match status" value="1"/>
</dbReference>
<dbReference type="EMBL" id="JADPIE010000004">
    <property type="protein sequence ID" value="MBF8437121.1"/>
    <property type="molecule type" value="Genomic_DNA"/>
</dbReference>
<dbReference type="Gene3D" id="3.40.47.10">
    <property type="match status" value="1"/>
</dbReference>
<proteinExistence type="predicted"/>
<sequence>MTISIIGTGHTPFGRLDESLYDLLENAGKEALDSSGVSGEDIGRIFVANYSAGSFNNQEHLGAYSLEISEDLKYTPAVRVENACASGSAAIQAAKDALLSGAIDYALVVGAEKMTSLDTKGAMKALSKASYWPTEGAEGMTFPGLFAEFAKGYKDHHDLSDEELRETFAMIAAKNHQNATANDFAQMPWDCNYQEILDLEDDKNPVIASPLRLYDCSLITDGAAAVVLTRTELAKENNHEAVEITALTQVTDSLELAKRADYEFTAGKMAVKAAYEEAGITVEDLDFAEVHDCFTIAELLAYETLGLTEDGQGRKAIEEGWTAADGKLPVNLSGGLKAKGHPVGATGVSMAALAARQLNGNPIGLAADNPEIGLSYNVGGSGATNYVIVYRKI</sequence>
<accession>A0A931ASK6</accession>
<evidence type="ECO:0000313" key="3">
    <source>
        <dbReference type="EMBL" id="MBF8437121.1"/>
    </source>
</evidence>
<dbReference type="InterPro" id="IPR055140">
    <property type="entry name" value="Thiolase_C_2"/>
</dbReference>
<reference evidence="3" key="1">
    <citation type="submission" date="2020-11" db="EMBL/GenBank/DDBJ databases">
        <title>Halonatronomonas betainensis gen. nov., sp. nov. a novel haloalkaliphilic representative of the family Halanaerobiacae capable of betaine degradation.</title>
        <authorList>
            <person name="Boltyanskaya Y."/>
            <person name="Kevbrin V."/>
            <person name="Detkova E."/>
            <person name="Grouzdev D.S."/>
            <person name="Koziaeva V."/>
            <person name="Zhilina T."/>
        </authorList>
    </citation>
    <scope>NUCLEOTIDE SEQUENCE</scope>
    <source>
        <strain evidence="3">Z-7014</strain>
    </source>
</reference>
<dbReference type="SUPFAM" id="SSF53901">
    <property type="entry name" value="Thiolase-like"/>
    <property type="match status" value="1"/>
</dbReference>
<gene>
    <name evidence="3" type="ORF">I0Q91_08535</name>
</gene>
<name>A0A931ASK6_9FIRM</name>
<keyword evidence="4" id="KW-1185">Reference proteome</keyword>
<dbReference type="Pfam" id="PF00108">
    <property type="entry name" value="Thiolase_N"/>
    <property type="match status" value="1"/>
</dbReference>
<feature type="domain" description="Thiolase N-terminal" evidence="1">
    <location>
        <begin position="4"/>
        <end position="231"/>
    </location>
</feature>
<organism evidence="3 4">
    <name type="scientific">Halonatronomonas betaini</name>
    <dbReference type="NCBI Taxonomy" id="2778430"/>
    <lineage>
        <taxon>Bacteria</taxon>
        <taxon>Bacillati</taxon>
        <taxon>Bacillota</taxon>
        <taxon>Clostridia</taxon>
        <taxon>Halanaerobiales</taxon>
        <taxon>Halarsenatibacteraceae</taxon>
        <taxon>Halonatronomonas</taxon>
    </lineage>
</organism>
<evidence type="ECO:0000259" key="1">
    <source>
        <dbReference type="Pfam" id="PF00108"/>
    </source>
</evidence>
<dbReference type="NCBIfam" id="NF005704">
    <property type="entry name" value="PRK07516.1"/>
    <property type="match status" value="1"/>
</dbReference>
<feature type="domain" description="Thiolase C-terminal" evidence="2">
    <location>
        <begin position="250"/>
        <end position="391"/>
    </location>
</feature>
<dbReference type="GO" id="GO:0016747">
    <property type="term" value="F:acyltransferase activity, transferring groups other than amino-acyl groups"/>
    <property type="evidence" value="ECO:0007669"/>
    <property type="project" value="InterPro"/>
</dbReference>
<evidence type="ECO:0000313" key="4">
    <source>
        <dbReference type="Proteomes" id="UP000621436"/>
    </source>
</evidence>
<evidence type="ECO:0000259" key="2">
    <source>
        <dbReference type="Pfam" id="PF22691"/>
    </source>
</evidence>
<dbReference type="PIRSF" id="PIRSF000429">
    <property type="entry name" value="Ac-CoA_Ac_transf"/>
    <property type="match status" value="1"/>
</dbReference>
<dbReference type="PANTHER" id="PTHR42870:SF6">
    <property type="entry name" value="ACETYL-COA C-ACYLTRANSFERASE"/>
    <property type="match status" value="1"/>
</dbReference>
<protein>
    <submittedName>
        <fullName evidence="3">Thiolase domain-containing protein</fullName>
    </submittedName>
</protein>
<dbReference type="Pfam" id="PF22691">
    <property type="entry name" value="Thiolase_C_1"/>
    <property type="match status" value="1"/>
</dbReference>